<evidence type="ECO:0008006" key="5">
    <source>
        <dbReference type="Google" id="ProtNLM"/>
    </source>
</evidence>
<evidence type="ECO:0000256" key="2">
    <source>
        <dbReference type="ARBA" id="ARBA00023027"/>
    </source>
</evidence>
<dbReference type="InterPro" id="IPR008927">
    <property type="entry name" value="6-PGluconate_DH-like_C_sf"/>
</dbReference>
<sequence>MVGGSKAELDRAKPVLRMMAHPSKIIHCGLAGAGMAAKIINNYIATASYVALCEDVINASSGMSWNALHMNPVKGVQTTSSASRDFEGGASHSLAVHSTEMAVELMDQVNAKYLMAPVLRDLWTRAGKSPHCIGKEYRSVYRLFSKDDGCALDTVSVE</sequence>
<keyword evidence="2" id="KW-0520">NAD</keyword>
<organism evidence="3 4">
    <name type="scientific">Zasmidium cellare</name>
    <name type="common">Wine cellar mold</name>
    <name type="synonym">Racodium cellare</name>
    <dbReference type="NCBI Taxonomy" id="395010"/>
    <lineage>
        <taxon>Eukaryota</taxon>
        <taxon>Fungi</taxon>
        <taxon>Dikarya</taxon>
        <taxon>Ascomycota</taxon>
        <taxon>Pezizomycotina</taxon>
        <taxon>Dothideomycetes</taxon>
        <taxon>Dothideomycetidae</taxon>
        <taxon>Mycosphaerellales</taxon>
        <taxon>Mycosphaerellaceae</taxon>
        <taxon>Zasmidium</taxon>
    </lineage>
</organism>
<gene>
    <name evidence="3" type="ORF">PRZ48_008316</name>
</gene>
<dbReference type="Gene3D" id="1.10.1040.10">
    <property type="entry name" value="N-(1-d-carboxylethyl)-l-norvaline Dehydrogenase, domain 2"/>
    <property type="match status" value="1"/>
</dbReference>
<protein>
    <recommendedName>
        <fullName evidence="5">3-hydroxyisobutyrate dehydrogenase-like NAD-binding domain-containing protein</fullName>
    </recommendedName>
</protein>
<dbReference type="PANTHER" id="PTHR22981">
    <property type="entry name" value="3-HYDROXYISOBUTYRATE DEHYDROGENASE-RELATED"/>
    <property type="match status" value="1"/>
</dbReference>
<keyword evidence="1" id="KW-0560">Oxidoreductase</keyword>
<dbReference type="Proteomes" id="UP001305779">
    <property type="component" value="Unassembled WGS sequence"/>
</dbReference>
<name>A0ABR0EG61_ZASCE</name>
<accession>A0ABR0EG61</accession>
<proteinExistence type="predicted"/>
<dbReference type="SUPFAM" id="SSF48179">
    <property type="entry name" value="6-phosphogluconate dehydrogenase C-terminal domain-like"/>
    <property type="match status" value="1"/>
</dbReference>
<dbReference type="EMBL" id="JAXOVC010000006">
    <property type="protein sequence ID" value="KAK4500130.1"/>
    <property type="molecule type" value="Genomic_DNA"/>
</dbReference>
<dbReference type="Gene3D" id="3.40.50.720">
    <property type="entry name" value="NAD(P)-binding Rossmann-like Domain"/>
    <property type="match status" value="1"/>
</dbReference>
<dbReference type="InterPro" id="IPR013328">
    <property type="entry name" value="6PGD_dom2"/>
</dbReference>
<keyword evidence="4" id="KW-1185">Reference proteome</keyword>
<evidence type="ECO:0000313" key="4">
    <source>
        <dbReference type="Proteomes" id="UP001305779"/>
    </source>
</evidence>
<reference evidence="3 4" key="1">
    <citation type="journal article" date="2023" name="G3 (Bethesda)">
        <title>A chromosome-level genome assembly of Zasmidium syzygii isolated from banana leaves.</title>
        <authorList>
            <person name="van Westerhoven A.C."/>
            <person name="Mehrabi R."/>
            <person name="Talebi R."/>
            <person name="Steentjes M.B.F."/>
            <person name="Corcolon B."/>
            <person name="Chong P.A."/>
            <person name="Kema G.H.J."/>
            <person name="Seidl M.F."/>
        </authorList>
    </citation>
    <scope>NUCLEOTIDE SEQUENCE [LARGE SCALE GENOMIC DNA]</scope>
    <source>
        <strain evidence="3 4">P124</strain>
    </source>
</reference>
<evidence type="ECO:0000256" key="1">
    <source>
        <dbReference type="ARBA" id="ARBA00023002"/>
    </source>
</evidence>
<dbReference type="PANTHER" id="PTHR22981:SF7">
    <property type="entry name" value="3-HYDROXYISOBUTYRATE DEHYDROGENASE, MITOCHONDRIAL"/>
    <property type="match status" value="1"/>
</dbReference>
<comment type="caution">
    <text evidence="3">The sequence shown here is derived from an EMBL/GenBank/DDBJ whole genome shotgun (WGS) entry which is preliminary data.</text>
</comment>
<evidence type="ECO:0000313" key="3">
    <source>
        <dbReference type="EMBL" id="KAK4500130.1"/>
    </source>
</evidence>